<feature type="domain" description="Poly A polymerase head" evidence="12">
    <location>
        <begin position="25"/>
        <end position="135"/>
    </location>
</feature>
<protein>
    <submittedName>
        <fullName evidence="15">CCA tRNA nucleotidyltransferase</fullName>
    </submittedName>
</protein>
<dbReference type="Proteomes" id="UP000729701">
    <property type="component" value="Unassembled WGS sequence"/>
</dbReference>
<dbReference type="GO" id="GO:0016779">
    <property type="term" value="F:nucleotidyltransferase activity"/>
    <property type="evidence" value="ECO:0007669"/>
    <property type="project" value="UniProtKB-KW"/>
</dbReference>
<keyword evidence="7" id="KW-0479">Metal-binding</keyword>
<dbReference type="InterPro" id="IPR002646">
    <property type="entry name" value="PolA_pol_head_dom"/>
</dbReference>
<proteinExistence type="inferred from homology"/>
<evidence type="ECO:0000256" key="10">
    <source>
        <dbReference type="ARBA" id="ARBA00022884"/>
    </source>
</evidence>
<dbReference type="GO" id="GO:0008033">
    <property type="term" value="P:tRNA processing"/>
    <property type="evidence" value="ECO:0007669"/>
    <property type="project" value="UniProtKB-KW"/>
</dbReference>
<sequence>MHSSVLSTLSPDNWPFSLEHLPVGTYMVGGAVRDALLGKTREYLDLDFIVVSDAVKVARAIAKHYKAGFVLLDSERKIARVVFPQATADFAQQEGDIETDLHRRDFTVNAIAYNPHTQEIFDPLGGCADLEKRILKMISAANLEDDPLRLMRGYRQAGQLGFSIERSTRAAIRSLASHITKVATERVRVELGYMLGNSQGTPWITTAWEDGLLSPFFKNATHESCVKLSAVDFAALKLAETWQELGVQLQEYVRDTIKTTWLGIAKLACLVHSEPQTAEAELLKLTYSRAEIRAVTTALKLFPQTKAPQMTLREQYFFFQEAGFVFPATAVFAIAGDNLVEAMSFDKLLGSYTPLIRRYLNPDDLVAHPTPLVSGKELIIALNIPASPLIGKLLTEIAIAQVEERISTPTEAIELARHLVVQQS</sequence>
<dbReference type="GO" id="GO:0046872">
    <property type="term" value="F:metal ion binding"/>
    <property type="evidence" value="ECO:0007669"/>
    <property type="project" value="UniProtKB-KW"/>
</dbReference>
<dbReference type="CDD" id="cd05398">
    <property type="entry name" value="NT_ClassII-CCAase"/>
    <property type="match status" value="1"/>
</dbReference>
<reference evidence="15" key="1">
    <citation type="submission" date="2021-05" db="EMBL/GenBank/DDBJ databases">
        <authorList>
            <person name="Pietrasiak N."/>
            <person name="Ward R."/>
            <person name="Stajich J.E."/>
            <person name="Kurbessoian T."/>
        </authorList>
    </citation>
    <scope>NUCLEOTIDE SEQUENCE</scope>
    <source>
        <strain evidence="15">GSE-NOS-MK-12-04C</strain>
    </source>
</reference>
<feature type="domain" description="tRNA nucleotidyltransferase/poly(A) polymerase RNA and SrmB- binding" evidence="13">
    <location>
        <begin position="161"/>
        <end position="220"/>
    </location>
</feature>
<evidence type="ECO:0000256" key="6">
    <source>
        <dbReference type="ARBA" id="ARBA00022695"/>
    </source>
</evidence>
<dbReference type="Pfam" id="PF01743">
    <property type="entry name" value="PolyA_pol"/>
    <property type="match status" value="1"/>
</dbReference>
<evidence type="ECO:0000256" key="7">
    <source>
        <dbReference type="ARBA" id="ARBA00022723"/>
    </source>
</evidence>
<keyword evidence="9" id="KW-0460">Magnesium</keyword>
<comment type="cofactor">
    <cofactor evidence="1">
        <name>Mg(2+)</name>
        <dbReference type="ChEBI" id="CHEBI:18420"/>
    </cofactor>
</comment>
<dbReference type="GO" id="GO:0000166">
    <property type="term" value="F:nucleotide binding"/>
    <property type="evidence" value="ECO:0007669"/>
    <property type="project" value="UniProtKB-KW"/>
</dbReference>
<evidence type="ECO:0000259" key="14">
    <source>
        <dbReference type="Pfam" id="PF13735"/>
    </source>
</evidence>
<keyword evidence="6" id="KW-0548">Nucleotidyltransferase</keyword>
<dbReference type="EMBL" id="JAHHGZ010000007">
    <property type="protein sequence ID" value="MBW4667415.1"/>
    <property type="molecule type" value="Genomic_DNA"/>
</dbReference>
<evidence type="ECO:0000256" key="11">
    <source>
        <dbReference type="RuleBase" id="RU003953"/>
    </source>
</evidence>
<evidence type="ECO:0000256" key="8">
    <source>
        <dbReference type="ARBA" id="ARBA00022741"/>
    </source>
</evidence>
<dbReference type="SUPFAM" id="SSF81891">
    <property type="entry name" value="Poly A polymerase C-terminal region-like"/>
    <property type="match status" value="1"/>
</dbReference>
<evidence type="ECO:0000256" key="1">
    <source>
        <dbReference type="ARBA" id="ARBA00001946"/>
    </source>
</evidence>
<keyword evidence="4 11" id="KW-0808">Transferase</keyword>
<dbReference type="InterPro" id="IPR043519">
    <property type="entry name" value="NT_sf"/>
</dbReference>
<feature type="domain" description="CCA-adding enzyme C-terminal" evidence="14">
    <location>
        <begin position="262"/>
        <end position="413"/>
    </location>
</feature>
<evidence type="ECO:0000256" key="3">
    <source>
        <dbReference type="ARBA" id="ARBA00022555"/>
    </source>
</evidence>
<dbReference type="PANTHER" id="PTHR47545:SF2">
    <property type="entry name" value="CC-ADDING TRNA NUCLEOTIDYLTRANSFERASE"/>
    <property type="match status" value="1"/>
</dbReference>
<accession>A0A951QK80</accession>
<keyword evidence="3" id="KW-0820">tRNA-binding</keyword>
<dbReference type="Pfam" id="PF13735">
    <property type="entry name" value="tRNA_NucTran2_2"/>
    <property type="match status" value="1"/>
</dbReference>
<dbReference type="AlphaFoldDB" id="A0A951QK80"/>
<dbReference type="GO" id="GO:0000049">
    <property type="term" value="F:tRNA binding"/>
    <property type="evidence" value="ECO:0007669"/>
    <property type="project" value="UniProtKB-KW"/>
</dbReference>
<dbReference type="SUPFAM" id="SSF81301">
    <property type="entry name" value="Nucleotidyltransferase"/>
    <property type="match status" value="1"/>
</dbReference>
<comment type="caution">
    <text evidence="15">The sequence shown here is derived from an EMBL/GenBank/DDBJ whole genome shotgun (WGS) entry which is preliminary data.</text>
</comment>
<evidence type="ECO:0000256" key="2">
    <source>
        <dbReference type="ARBA" id="ARBA00007265"/>
    </source>
</evidence>
<dbReference type="PANTHER" id="PTHR47545">
    <property type="entry name" value="MULTIFUNCTIONAL CCA PROTEIN"/>
    <property type="match status" value="1"/>
</dbReference>
<organism evidence="15 16">
    <name type="scientific">Cyanomargarita calcarea GSE-NOS-MK-12-04C</name>
    <dbReference type="NCBI Taxonomy" id="2839659"/>
    <lineage>
        <taxon>Bacteria</taxon>
        <taxon>Bacillati</taxon>
        <taxon>Cyanobacteriota</taxon>
        <taxon>Cyanophyceae</taxon>
        <taxon>Nostocales</taxon>
        <taxon>Cyanomargaritaceae</taxon>
        <taxon>Cyanomargarita</taxon>
    </lineage>
</organism>
<dbReference type="Pfam" id="PF12627">
    <property type="entry name" value="PolyA_pol_RNAbd"/>
    <property type="match status" value="1"/>
</dbReference>
<keyword evidence="5" id="KW-0819">tRNA processing</keyword>
<dbReference type="InterPro" id="IPR032828">
    <property type="entry name" value="PolyA_RNA-bd"/>
</dbReference>
<dbReference type="InterPro" id="IPR050124">
    <property type="entry name" value="tRNA_CCA-adding_enzyme"/>
</dbReference>
<keyword evidence="10 11" id="KW-0694">RNA-binding</keyword>
<reference evidence="15" key="2">
    <citation type="journal article" date="2022" name="Microbiol. Resour. Announc.">
        <title>Metagenome Sequencing to Explore Phylogenomics of Terrestrial Cyanobacteria.</title>
        <authorList>
            <person name="Ward R.D."/>
            <person name="Stajich J.E."/>
            <person name="Johansen J.R."/>
            <person name="Huntemann M."/>
            <person name="Clum A."/>
            <person name="Foster B."/>
            <person name="Foster B."/>
            <person name="Roux S."/>
            <person name="Palaniappan K."/>
            <person name="Varghese N."/>
            <person name="Mukherjee S."/>
            <person name="Reddy T.B.K."/>
            <person name="Daum C."/>
            <person name="Copeland A."/>
            <person name="Chen I.A."/>
            <person name="Ivanova N.N."/>
            <person name="Kyrpides N.C."/>
            <person name="Shapiro N."/>
            <person name="Eloe-Fadrosh E.A."/>
            <person name="Pietrasiak N."/>
        </authorList>
    </citation>
    <scope>NUCLEOTIDE SEQUENCE</scope>
    <source>
        <strain evidence="15">GSE-NOS-MK-12-04C</strain>
    </source>
</reference>
<gene>
    <name evidence="15" type="ORF">KME60_08280</name>
</gene>
<dbReference type="InterPro" id="IPR032810">
    <property type="entry name" value="CCA-adding_enz_C"/>
</dbReference>
<evidence type="ECO:0000259" key="13">
    <source>
        <dbReference type="Pfam" id="PF12627"/>
    </source>
</evidence>
<dbReference type="Gene3D" id="3.30.460.10">
    <property type="entry name" value="Beta Polymerase, domain 2"/>
    <property type="match status" value="1"/>
</dbReference>
<evidence type="ECO:0000259" key="12">
    <source>
        <dbReference type="Pfam" id="PF01743"/>
    </source>
</evidence>
<evidence type="ECO:0000313" key="16">
    <source>
        <dbReference type="Proteomes" id="UP000729701"/>
    </source>
</evidence>
<evidence type="ECO:0000256" key="5">
    <source>
        <dbReference type="ARBA" id="ARBA00022694"/>
    </source>
</evidence>
<dbReference type="Gene3D" id="1.10.3090.10">
    <property type="entry name" value="cca-adding enzyme, domain 2"/>
    <property type="match status" value="1"/>
</dbReference>
<evidence type="ECO:0000256" key="4">
    <source>
        <dbReference type="ARBA" id="ARBA00022679"/>
    </source>
</evidence>
<comment type="similarity">
    <text evidence="2 11">Belongs to the tRNA nucleotidyltransferase/poly(A) polymerase family.</text>
</comment>
<name>A0A951QK80_9CYAN</name>
<evidence type="ECO:0000256" key="9">
    <source>
        <dbReference type="ARBA" id="ARBA00022842"/>
    </source>
</evidence>
<evidence type="ECO:0000313" key="15">
    <source>
        <dbReference type="EMBL" id="MBW4667415.1"/>
    </source>
</evidence>
<keyword evidence="8" id="KW-0547">Nucleotide-binding</keyword>